<evidence type="ECO:0000313" key="2">
    <source>
        <dbReference type="Proteomes" id="UP000609064"/>
    </source>
</evidence>
<dbReference type="Pfam" id="PF20242">
    <property type="entry name" value="Emfourin"/>
    <property type="match status" value="1"/>
</dbReference>
<keyword evidence="2" id="KW-1185">Reference proteome</keyword>
<name>A0A917DX12_9BACT</name>
<protein>
    <submittedName>
        <fullName evidence="1">Uncharacterized protein</fullName>
    </submittedName>
</protein>
<dbReference type="InterPro" id="IPR049457">
    <property type="entry name" value="Emfourin"/>
</dbReference>
<gene>
    <name evidence="1" type="ORF">GCM10011514_47760</name>
</gene>
<dbReference type="AlphaFoldDB" id="A0A917DX12"/>
<comment type="caution">
    <text evidence="1">The sequence shown here is derived from an EMBL/GenBank/DDBJ whole genome shotgun (WGS) entry which is preliminary data.</text>
</comment>
<evidence type="ECO:0000313" key="1">
    <source>
        <dbReference type="EMBL" id="GGD78206.1"/>
    </source>
</evidence>
<accession>A0A917DX12</accession>
<dbReference type="Proteomes" id="UP000609064">
    <property type="component" value="Unassembled WGS sequence"/>
</dbReference>
<dbReference type="RefSeq" id="WP_188770230.1">
    <property type="nucleotide sequence ID" value="NZ_BMKK01000013.1"/>
</dbReference>
<reference evidence="1" key="2">
    <citation type="submission" date="2020-09" db="EMBL/GenBank/DDBJ databases">
        <authorList>
            <person name="Sun Q."/>
            <person name="Zhou Y."/>
        </authorList>
    </citation>
    <scope>NUCLEOTIDE SEQUENCE</scope>
    <source>
        <strain evidence="1">CGMCC 1.15958</strain>
    </source>
</reference>
<reference evidence="1" key="1">
    <citation type="journal article" date="2014" name="Int. J. Syst. Evol. Microbiol.">
        <title>Complete genome sequence of Corynebacterium casei LMG S-19264T (=DSM 44701T), isolated from a smear-ripened cheese.</title>
        <authorList>
            <consortium name="US DOE Joint Genome Institute (JGI-PGF)"/>
            <person name="Walter F."/>
            <person name="Albersmeier A."/>
            <person name="Kalinowski J."/>
            <person name="Ruckert C."/>
        </authorList>
    </citation>
    <scope>NUCLEOTIDE SEQUENCE</scope>
    <source>
        <strain evidence="1">CGMCC 1.15958</strain>
    </source>
</reference>
<proteinExistence type="predicted"/>
<sequence>MEITVIVNGGIAGFVNDILAKVDSRNLINSQRKEIEGLLEKSNFFKLPELIPKADIYADSLQYQIVVKEQNRSKNVVFYDEQSPKTKHLHQLKDKIIALK</sequence>
<organism evidence="1 2">
    <name type="scientific">Emticicia aquatilis</name>
    <dbReference type="NCBI Taxonomy" id="1537369"/>
    <lineage>
        <taxon>Bacteria</taxon>
        <taxon>Pseudomonadati</taxon>
        <taxon>Bacteroidota</taxon>
        <taxon>Cytophagia</taxon>
        <taxon>Cytophagales</taxon>
        <taxon>Leadbetterellaceae</taxon>
        <taxon>Emticicia</taxon>
    </lineage>
</organism>
<dbReference type="EMBL" id="BMKK01000013">
    <property type="protein sequence ID" value="GGD78206.1"/>
    <property type="molecule type" value="Genomic_DNA"/>
</dbReference>